<dbReference type="InterPro" id="IPR039425">
    <property type="entry name" value="RNA_pol_sigma-70-like"/>
</dbReference>
<dbReference type="Proteomes" id="UP000214646">
    <property type="component" value="Unassembled WGS sequence"/>
</dbReference>
<feature type="domain" description="RNA polymerase sigma factor 70 region 4 type 2" evidence="7">
    <location>
        <begin position="116"/>
        <end position="166"/>
    </location>
</feature>
<dbReference type="PANTHER" id="PTHR43133:SF51">
    <property type="entry name" value="RNA POLYMERASE SIGMA FACTOR"/>
    <property type="match status" value="1"/>
</dbReference>
<evidence type="ECO:0000259" key="6">
    <source>
        <dbReference type="Pfam" id="PF04542"/>
    </source>
</evidence>
<dbReference type="EMBL" id="NIDE01000011">
    <property type="protein sequence ID" value="OWK39100.1"/>
    <property type="molecule type" value="Genomic_DNA"/>
</dbReference>
<keyword evidence="3" id="KW-0731">Sigma factor</keyword>
<keyword evidence="2" id="KW-0805">Transcription regulation</keyword>
<feature type="domain" description="RNA polymerase sigma-70 region 2" evidence="6">
    <location>
        <begin position="24"/>
        <end position="87"/>
    </location>
</feature>
<comment type="similarity">
    <text evidence="1">Belongs to the sigma-70 factor family. ECF subfamily.</text>
</comment>
<evidence type="ECO:0000256" key="5">
    <source>
        <dbReference type="SAM" id="MobiDB-lite"/>
    </source>
</evidence>
<dbReference type="InterPro" id="IPR014284">
    <property type="entry name" value="RNA_pol_sigma-70_dom"/>
</dbReference>
<dbReference type="InterPro" id="IPR007627">
    <property type="entry name" value="RNA_pol_sigma70_r2"/>
</dbReference>
<dbReference type="SUPFAM" id="SSF88659">
    <property type="entry name" value="Sigma3 and sigma4 domains of RNA polymerase sigma factors"/>
    <property type="match status" value="1"/>
</dbReference>
<reference evidence="9" key="1">
    <citation type="submission" date="2017-06" db="EMBL/GenBank/DDBJ databases">
        <title>Genome analysis of Fimbriiglobus ruber SP5, the first member of the order Planctomycetales with confirmed chitinolytic capability.</title>
        <authorList>
            <person name="Ravin N.V."/>
            <person name="Rakitin A.L."/>
            <person name="Ivanova A.A."/>
            <person name="Beletsky A.V."/>
            <person name="Kulichevskaya I.S."/>
            <person name="Mardanov A.V."/>
            <person name="Dedysh S.N."/>
        </authorList>
    </citation>
    <scope>NUCLEOTIDE SEQUENCE [LARGE SCALE GENOMIC DNA]</scope>
    <source>
        <strain evidence="9">SP5</strain>
    </source>
</reference>
<evidence type="ECO:0000256" key="3">
    <source>
        <dbReference type="ARBA" id="ARBA00023082"/>
    </source>
</evidence>
<dbReference type="Gene3D" id="1.10.10.10">
    <property type="entry name" value="Winged helix-like DNA-binding domain superfamily/Winged helix DNA-binding domain"/>
    <property type="match status" value="1"/>
</dbReference>
<evidence type="ECO:0000256" key="2">
    <source>
        <dbReference type="ARBA" id="ARBA00023015"/>
    </source>
</evidence>
<gene>
    <name evidence="8" type="ORF">FRUB_06182</name>
</gene>
<dbReference type="GO" id="GO:0016987">
    <property type="term" value="F:sigma factor activity"/>
    <property type="evidence" value="ECO:0007669"/>
    <property type="project" value="UniProtKB-KW"/>
</dbReference>
<dbReference type="GO" id="GO:0006352">
    <property type="term" value="P:DNA-templated transcription initiation"/>
    <property type="evidence" value="ECO:0007669"/>
    <property type="project" value="InterPro"/>
</dbReference>
<dbReference type="AlphaFoldDB" id="A0A225DBY3"/>
<dbReference type="InterPro" id="IPR013325">
    <property type="entry name" value="RNA_pol_sigma_r2"/>
</dbReference>
<dbReference type="PANTHER" id="PTHR43133">
    <property type="entry name" value="RNA POLYMERASE ECF-TYPE SIGMA FACTO"/>
    <property type="match status" value="1"/>
</dbReference>
<evidence type="ECO:0000256" key="4">
    <source>
        <dbReference type="ARBA" id="ARBA00023163"/>
    </source>
</evidence>
<dbReference type="Pfam" id="PF04542">
    <property type="entry name" value="Sigma70_r2"/>
    <property type="match status" value="1"/>
</dbReference>
<proteinExistence type="inferred from homology"/>
<feature type="region of interest" description="Disordered" evidence="5">
    <location>
        <begin position="488"/>
        <end position="524"/>
    </location>
</feature>
<protein>
    <recommendedName>
        <fullName evidence="10">RNA polymerase sigma factor RpoE</fullName>
    </recommendedName>
</protein>
<keyword evidence="9" id="KW-1185">Reference proteome</keyword>
<evidence type="ECO:0000313" key="8">
    <source>
        <dbReference type="EMBL" id="OWK39100.1"/>
    </source>
</evidence>
<dbReference type="GO" id="GO:0003677">
    <property type="term" value="F:DNA binding"/>
    <property type="evidence" value="ECO:0007669"/>
    <property type="project" value="InterPro"/>
</dbReference>
<feature type="region of interest" description="Disordered" evidence="5">
    <location>
        <begin position="266"/>
        <end position="301"/>
    </location>
</feature>
<dbReference type="NCBIfam" id="TIGR02937">
    <property type="entry name" value="sigma70-ECF"/>
    <property type="match status" value="1"/>
</dbReference>
<sequence length="524" mass="55898">MLSDAELLARFGGTRDEAAFEEILRRYGPLVWGVCRRVLAHQADTEDAFQATFLVLAKRAGAVRKPGALGCWLYGVAYRVARRMRGRKTPIPLDPGAPGATAEPAPDAVSAREFLAALDEELLRLPARYRAALVHCFLREETQDEAARNLNVSLSTLKRRVAAGREILRSRLSGRGVDLSAVLIGVGVAGTGGSGRAGAAVLAAVRAGAGAGEFVSPTVINLAEGVVNTMWQTKLRAWATGLAMAAVATGGSGYFAYTGFGRDDPTAVKPGGLPAADEKPNPKPKPDPRVTDPTRPGGLPAAEKWAADLTTTADTHQLRLEKLKIAHDALALQVEMVKRGVVPSRSRDMYEWSKRVLQAEQELDPSSPSTLAAARDHFDRMKTSEVTWERLVKSGAVSLEESRAAAYQRVEAEIWLREAEARAARSDARPRAAPGGYVASVQKRSGDTMTFFPAAGAAIQKGEELLVVRVDGSGTRPLGKLTVTEVTSTGGTGKYEAAAKGPDVPPDRGDWILRPGQAPAKNDE</sequence>
<evidence type="ECO:0000313" key="9">
    <source>
        <dbReference type="Proteomes" id="UP000214646"/>
    </source>
</evidence>
<evidence type="ECO:0008006" key="10">
    <source>
        <dbReference type="Google" id="ProtNLM"/>
    </source>
</evidence>
<evidence type="ECO:0000259" key="7">
    <source>
        <dbReference type="Pfam" id="PF08281"/>
    </source>
</evidence>
<keyword evidence="4" id="KW-0804">Transcription</keyword>
<organism evidence="8 9">
    <name type="scientific">Fimbriiglobus ruber</name>
    <dbReference type="NCBI Taxonomy" id="1908690"/>
    <lineage>
        <taxon>Bacteria</taxon>
        <taxon>Pseudomonadati</taxon>
        <taxon>Planctomycetota</taxon>
        <taxon>Planctomycetia</taxon>
        <taxon>Gemmatales</taxon>
        <taxon>Gemmataceae</taxon>
        <taxon>Fimbriiglobus</taxon>
    </lineage>
</organism>
<dbReference type="InterPro" id="IPR036388">
    <property type="entry name" value="WH-like_DNA-bd_sf"/>
</dbReference>
<dbReference type="InterPro" id="IPR013324">
    <property type="entry name" value="RNA_pol_sigma_r3/r4-like"/>
</dbReference>
<evidence type="ECO:0000256" key="1">
    <source>
        <dbReference type="ARBA" id="ARBA00010641"/>
    </source>
</evidence>
<dbReference type="InterPro" id="IPR013249">
    <property type="entry name" value="RNA_pol_sigma70_r4_t2"/>
</dbReference>
<feature type="compositionally biased region" description="Basic and acidic residues" evidence="5">
    <location>
        <begin position="276"/>
        <end position="292"/>
    </location>
</feature>
<comment type="caution">
    <text evidence="8">The sequence shown here is derived from an EMBL/GenBank/DDBJ whole genome shotgun (WGS) entry which is preliminary data.</text>
</comment>
<accession>A0A225DBY3</accession>
<dbReference type="Pfam" id="PF08281">
    <property type="entry name" value="Sigma70_r4_2"/>
    <property type="match status" value="1"/>
</dbReference>
<dbReference type="SUPFAM" id="SSF88946">
    <property type="entry name" value="Sigma2 domain of RNA polymerase sigma factors"/>
    <property type="match status" value="1"/>
</dbReference>
<dbReference type="Gene3D" id="1.10.1740.10">
    <property type="match status" value="1"/>
</dbReference>
<name>A0A225DBY3_9BACT</name>